<protein>
    <submittedName>
        <fullName evidence="2">Unannotated protein</fullName>
    </submittedName>
</protein>
<keyword evidence="1" id="KW-0812">Transmembrane</keyword>
<reference evidence="2" key="1">
    <citation type="submission" date="2020-05" db="EMBL/GenBank/DDBJ databases">
        <authorList>
            <person name="Chiriac C."/>
            <person name="Salcher M."/>
            <person name="Ghai R."/>
            <person name="Kavagutti S V."/>
        </authorList>
    </citation>
    <scope>NUCLEOTIDE SEQUENCE</scope>
</reference>
<feature type="transmembrane region" description="Helical" evidence="1">
    <location>
        <begin position="63"/>
        <end position="86"/>
    </location>
</feature>
<evidence type="ECO:0000256" key="1">
    <source>
        <dbReference type="SAM" id="Phobius"/>
    </source>
</evidence>
<accession>A0A6J7GHR1</accession>
<name>A0A6J7GHR1_9ZZZZ</name>
<dbReference type="AlphaFoldDB" id="A0A6J7GHR1"/>
<keyword evidence="1" id="KW-0472">Membrane</keyword>
<dbReference type="EMBL" id="CAFBMR010000013">
    <property type="protein sequence ID" value="CAB4907562.1"/>
    <property type="molecule type" value="Genomic_DNA"/>
</dbReference>
<keyword evidence="1" id="KW-1133">Transmembrane helix</keyword>
<proteinExistence type="predicted"/>
<evidence type="ECO:0000313" key="2">
    <source>
        <dbReference type="EMBL" id="CAB4907562.1"/>
    </source>
</evidence>
<feature type="transmembrane region" description="Helical" evidence="1">
    <location>
        <begin position="6"/>
        <end position="31"/>
    </location>
</feature>
<gene>
    <name evidence="2" type="ORF">UFOPK3610_00546</name>
</gene>
<sequence>MCIVESLALLVAIIFLVMILCAVGSVVFALIQRKWSQIVAIVLAIPTMALGIWLLTIDVGSGARTLGGLVLIAGIAAMALAIWGLVRGHRARVS</sequence>
<organism evidence="2">
    <name type="scientific">freshwater metagenome</name>
    <dbReference type="NCBI Taxonomy" id="449393"/>
    <lineage>
        <taxon>unclassified sequences</taxon>
        <taxon>metagenomes</taxon>
        <taxon>ecological metagenomes</taxon>
    </lineage>
</organism>
<feature type="transmembrane region" description="Helical" evidence="1">
    <location>
        <begin position="38"/>
        <end position="57"/>
    </location>
</feature>